<dbReference type="PROSITE" id="PS50893">
    <property type="entry name" value="ABC_TRANSPORTER_2"/>
    <property type="match status" value="2"/>
</dbReference>
<evidence type="ECO:0000259" key="5">
    <source>
        <dbReference type="PROSITE" id="PS50893"/>
    </source>
</evidence>
<feature type="domain" description="ABC transporter" evidence="5">
    <location>
        <begin position="587"/>
        <end position="816"/>
    </location>
</feature>
<dbReference type="Pfam" id="PF12848">
    <property type="entry name" value="ABC_tran_Xtn"/>
    <property type="match status" value="1"/>
</dbReference>
<feature type="compositionally biased region" description="Basic and acidic residues" evidence="4">
    <location>
        <begin position="81"/>
        <end position="99"/>
    </location>
</feature>
<evidence type="ECO:0000256" key="3">
    <source>
        <dbReference type="ARBA" id="ARBA00022840"/>
    </source>
</evidence>
<dbReference type="GeneID" id="83216681"/>
<dbReference type="InterPro" id="IPR027417">
    <property type="entry name" value="P-loop_NTPase"/>
</dbReference>
<dbReference type="PANTHER" id="PTHR19211:SF129">
    <property type="entry name" value="ABC TRANSPORTER ATP-BINDING PROTEIN"/>
    <property type="match status" value="1"/>
</dbReference>
<keyword evidence="3" id="KW-0067">ATP-binding</keyword>
<dbReference type="Proteomes" id="UP001234581">
    <property type="component" value="Unassembled WGS sequence"/>
</dbReference>
<dbReference type="SMART" id="SM00382">
    <property type="entry name" value="AAA"/>
    <property type="match status" value="2"/>
</dbReference>
<feature type="domain" description="ABC transporter" evidence="5">
    <location>
        <begin position="166"/>
        <end position="488"/>
    </location>
</feature>
<dbReference type="GO" id="GO:0016887">
    <property type="term" value="F:ATP hydrolysis activity"/>
    <property type="evidence" value="ECO:0007669"/>
    <property type="project" value="InterPro"/>
</dbReference>
<reference evidence="6 7" key="1">
    <citation type="submission" date="2023-03" db="EMBL/GenBank/DDBJ databases">
        <title>Genome sequence of Lichtheimia ornata CBS 291.66.</title>
        <authorList>
            <person name="Mohabir J.T."/>
            <person name="Shea T.P."/>
            <person name="Kurbessoian T."/>
            <person name="Berby B."/>
            <person name="Fontaine J."/>
            <person name="Livny J."/>
            <person name="Gnirke A."/>
            <person name="Stajich J.E."/>
            <person name="Cuomo C.A."/>
        </authorList>
    </citation>
    <scope>NUCLEOTIDE SEQUENCE [LARGE SCALE GENOMIC DNA]</scope>
    <source>
        <strain evidence="6">CBS 291.66</strain>
    </source>
</reference>
<dbReference type="Gene3D" id="3.40.50.300">
    <property type="entry name" value="P-loop containing nucleotide triphosphate hydrolases"/>
    <property type="match status" value="2"/>
</dbReference>
<evidence type="ECO:0000256" key="4">
    <source>
        <dbReference type="SAM" id="MobiDB-lite"/>
    </source>
</evidence>
<dbReference type="InterPro" id="IPR050611">
    <property type="entry name" value="ABCF"/>
</dbReference>
<sequence>MTQPLADTFFEELATYMVMLDDDTIDHLTGVLNDMTLSSNPVNDISKATRNVLLDANVKEDTVQAIYDGLSKQLGGQITTKADDDSNNDRPKTVSEKRAARLAASAARRGKKSGRSSTKNKDTDNGSSSSSSSPSPSNNSQEPVIVATSQQSRFHSETLETSSTELDLPGVNITVNNQDLLVDAHLKLKAGTRYGLVGQNGVGKTVLMRCLADNILVGLPQNINILHVAQLQVFDESTTVLEEVLAADKAAANTIKEGKLLQQVMGDQQATSATTTTAAPTADMNRVIYQIMVSRSEDKLDMANKLAIKRSGARGRDARKALIECEKSHADLLAKDPQTFITAQDTNAIVSQVFEQLALIDVGEREAKARKILLGLGFDQESQGRPVSTFSGGWRMKIALAKSLFMDPNILLLDEPTNHLDLPAIIWLQEYILNETEGQTIVIVSHDRDFLDTVTEETIIFRDQKLKYHAGNYEDYERNTEEQRVRKQALKDAMERRKKHIMASIQHNLQQAKSTGDDKRLNQVASRQKKLDRLGMEKTEDGKRFKVSYYAGYHHHARVQIHVEQNVKTAAIKIPDPPPLRYQGPVFSMKNVTFRYPKTTATIIDDFSMNVELGSRIAFLGANGSGKSTLLQVLTGHHEPTSGEVYRHPLLRVGYFSQHFVDDLSLEETPLEMIMNQYAGATEQQCRQHFGSVGLSGNVVLRKMKSLSGGQRNRVALAMILFEAPHVLILDEITNHLDMGTVETLVDALAGYPGALVLVSHDVWFMKQLMEVQPEEIAEGQENDEPGIKTECFVVKPGKPIKRWEKDIDSYVASVAKQVRKKFHAQRS</sequence>
<proteinExistence type="predicted"/>
<evidence type="ECO:0000313" key="6">
    <source>
        <dbReference type="EMBL" id="KAJ8655067.1"/>
    </source>
</evidence>
<feature type="region of interest" description="Disordered" evidence="4">
    <location>
        <begin position="77"/>
        <end position="143"/>
    </location>
</feature>
<feature type="compositionally biased region" description="Low complexity" evidence="4">
    <location>
        <begin position="127"/>
        <end position="140"/>
    </location>
</feature>
<gene>
    <name evidence="6" type="ORF">O0I10_009274</name>
</gene>
<evidence type="ECO:0000256" key="2">
    <source>
        <dbReference type="ARBA" id="ARBA00022741"/>
    </source>
</evidence>
<keyword evidence="2" id="KW-0547">Nucleotide-binding</keyword>
<protein>
    <recommendedName>
        <fullName evidence="5">ABC transporter domain-containing protein</fullName>
    </recommendedName>
</protein>
<dbReference type="AlphaFoldDB" id="A0AAD7UYK3"/>
<dbReference type="PROSITE" id="PS00211">
    <property type="entry name" value="ABC_TRANSPORTER_1"/>
    <property type="match status" value="2"/>
</dbReference>
<dbReference type="PANTHER" id="PTHR19211">
    <property type="entry name" value="ATP-BINDING TRANSPORT PROTEIN-RELATED"/>
    <property type="match status" value="1"/>
</dbReference>
<dbReference type="InterPro" id="IPR017871">
    <property type="entry name" value="ABC_transporter-like_CS"/>
</dbReference>
<evidence type="ECO:0000256" key="1">
    <source>
        <dbReference type="ARBA" id="ARBA00022737"/>
    </source>
</evidence>
<dbReference type="InterPro" id="IPR003593">
    <property type="entry name" value="AAA+_ATPase"/>
</dbReference>
<dbReference type="Pfam" id="PF00005">
    <property type="entry name" value="ABC_tran"/>
    <property type="match status" value="2"/>
</dbReference>
<accession>A0AAD7UYK3</accession>
<keyword evidence="1" id="KW-0677">Repeat</keyword>
<dbReference type="RefSeq" id="XP_058339980.1">
    <property type="nucleotide sequence ID" value="XM_058489269.1"/>
</dbReference>
<dbReference type="FunFam" id="3.40.50.300:FF:001092">
    <property type="entry name" value="ATP-binding cassette sub-family F member 2"/>
    <property type="match status" value="1"/>
</dbReference>
<dbReference type="EMBL" id="JARTCD010000053">
    <property type="protein sequence ID" value="KAJ8655067.1"/>
    <property type="molecule type" value="Genomic_DNA"/>
</dbReference>
<organism evidence="6 7">
    <name type="scientific">Lichtheimia ornata</name>
    <dbReference type="NCBI Taxonomy" id="688661"/>
    <lineage>
        <taxon>Eukaryota</taxon>
        <taxon>Fungi</taxon>
        <taxon>Fungi incertae sedis</taxon>
        <taxon>Mucoromycota</taxon>
        <taxon>Mucoromycotina</taxon>
        <taxon>Mucoromycetes</taxon>
        <taxon>Mucorales</taxon>
        <taxon>Lichtheimiaceae</taxon>
        <taxon>Lichtheimia</taxon>
    </lineage>
</organism>
<comment type="caution">
    <text evidence="6">The sequence shown here is derived from an EMBL/GenBank/DDBJ whole genome shotgun (WGS) entry which is preliminary data.</text>
</comment>
<dbReference type="GO" id="GO:0005524">
    <property type="term" value="F:ATP binding"/>
    <property type="evidence" value="ECO:0007669"/>
    <property type="project" value="UniProtKB-KW"/>
</dbReference>
<dbReference type="CDD" id="cd03221">
    <property type="entry name" value="ABCF_EF-3"/>
    <property type="match status" value="2"/>
</dbReference>
<dbReference type="InterPro" id="IPR003439">
    <property type="entry name" value="ABC_transporter-like_ATP-bd"/>
</dbReference>
<evidence type="ECO:0000313" key="7">
    <source>
        <dbReference type="Proteomes" id="UP001234581"/>
    </source>
</evidence>
<dbReference type="SUPFAM" id="SSF52540">
    <property type="entry name" value="P-loop containing nucleoside triphosphate hydrolases"/>
    <property type="match status" value="2"/>
</dbReference>
<dbReference type="InterPro" id="IPR032781">
    <property type="entry name" value="ABC_tran_Xtn"/>
</dbReference>
<keyword evidence="7" id="KW-1185">Reference proteome</keyword>
<name>A0AAD7UYK3_9FUNG</name>